<dbReference type="SUPFAM" id="SSF52540">
    <property type="entry name" value="P-loop containing nucleoside triphosphate hydrolases"/>
    <property type="match status" value="1"/>
</dbReference>
<dbReference type="GO" id="GO:0043752">
    <property type="term" value="F:adenosylcobinamide kinase activity"/>
    <property type="evidence" value="ECO:0007669"/>
    <property type="project" value="UniProtKB-EC"/>
</dbReference>
<evidence type="ECO:0000256" key="9">
    <source>
        <dbReference type="ARBA" id="ARBA00012523"/>
    </source>
</evidence>
<keyword evidence="21" id="KW-1185">Reference proteome</keyword>
<feature type="binding site" evidence="19">
    <location>
        <begin position="7"/>
        <end position="14"/>
    </location>
    <ligand>
        <name>GTP</name>
        <dbReference type="ChEBI" id="CHEBI:37565"/>
    </ligand>
</feature>
<evidence type="ECO:0000256" key="15">
    <source>
        <dbReference type="ARBA" id="ARBA00023134"/>
    </source>
</evidence>
<dbReference type="RefSeq" id="WP_179462959.1">
    <property type="nucleotide sequence ID" value="NZ_JACBZX010000001.1"/>
</dbReference>
<dbReference type="InterPro" id="IPR003203">
    <property type="entry name" value="CobU/CobP"/>
</dbReference>
<comment type="similarity">
    <text evidence="7">Belongs to the CobU/CobP family.</text>
</comment>
<protein>
    <recommendedName>
        <fullName evidence="16">Adenosylcobinamide kinase</fullName>
        <ecNumber evidence="8">2.7.1.156</ecNumber>
        <ecNumber evidence="9">2.7.7.62</ecNumber>
    </recommendedName>
    <alternativeName>
        <fullName evidence="17">Adenosylcobinamide-phosphate guanylyltransferase</fullName>
    </alternativeName>
</protein>
<evidence type="ECO:0000256" key="19">
    <source>
        <dbReference type="PIRSR" id="PIRSR006135-2"/>
    </source>
</evidence>
<evidence type="ECO:0000256" key="6">
    <source>
        <dbReference type="ARBA" id="ARBA00005159"/>
    </source>
</evidence>
<comment type="function">
    <text evidence="4">Catalyzes ATP-dependent phosphorylation of adenosylcobinamide and addition of GMP to adenosylcobinamide phosphate.</text>
</comment>
<accession>A0A852X813</accession>
<comment type="pathway">
    <text evidence="5">Cofactor biosynthesis; adenosylcobalamin biosynthesis; adenosylcobalamin from cob(II)yrinate a,c-diamide: step 6/7.</text>
</comment>
<feature type="binding site" evidence="19">
    <location>
        <begin position="31"/>
        <end position="33"/>
    </location>
    <ligand>
        <name>GTP</name>
        <dbReference type="ChEBI" id="CHEBI:37565"/>
    </ligand>
</feature>
<evidence type="ECO:0000256" key="2">
    <source>
        <dbReference type="ARBA" id="ARBA00000711"/>
    </source>
</evidence>
<gene>
    <name evidence="20" type="ORF">BJY28_002089</name>
</gene>
<evidence type="ECO:0000256" key="13">
    <source>
        <dbReference type="ARBA" id="ARBA00022777"/>
    </source>
</evidence>
<evidence type="ECO:0000256" key="3">
    <source>
        <dbReference type="ARBA" id="ARBA00001522"/>
    </source>
</evidence>
<evidence type="ECO:0000256" key="1">
    <source>
        <dbReference type="ARBA" id="ARBA00000312"/>
    </source>
</evidence>
<dbReference type="EC" id="2.7.1.156" evidence="8"/>
<dbReference type="PANTHER" id="PTHR34848">
    <property type="match status" value="1"/>
</dbReference>
<keyword evidence="10" id="KW-0169">Cobalamin biosynthesis</keyword>
<dbReference type="PANTHER" id="PTHR34848:SF1">
    <property type="entry name" value="BIFUNCTIONAL ADENOSYLCOBALAMIN BIOSYNTHESIS PROTEIN COBU"/>
    <property type="match status" value="1"/>
</dbReference>
<organism evidence="20 21">
    <name type="scientific">Janibacter alkaliphilus</name>
    <dbReference type="NCBI Taxonomy" id="1069963"/>
    <lineage>
        <taxon>Bacteria</taxon>
        <taxon>Bacillati</taxon>
        <taxon>Actinomycetota</taxon>
        <taxon>Actinomycetes</taxon>
        <taxon>Micrococcales</taxon>
        <taxon>Intrasporangiaceae</taxon>
        <taxon>Janibacter</taxon>
    </lineage>
</organism>
<dbReference type="EC" id="2.7.7.62" evidence="9"/>
<feature type="active site" description="GMP-histidine intermediate" evidence="18">
    <location>
        <position position="48"/>
    </location>
</feature>
<comment type="catalytic activity">
    <reaction evidence="1">
        <text>adenosylcob(III)inamide + ATP = adenosylcob(III)inamide phosphate + ADP + H(+)</text>
        <dbReference type="Rhea" id="RHEA:15769"/>
        <dbReference type="ChEBI" id="CHEBI:2480"/>
        <dbReference type="ChEBI" id="CHEBI:15378"/>
        <dbReference type="ChEBI" id="CHEBI:30616"/>
        <dbReference type="ChEBI" id="CHEBI:58502"/>
        <dbReference type="ChEBI" id="CHEBI:456216"/>
        <dbReference type="EC" id="2.7.1.156"/>
    </reaction>
</comment>
<evidence type="ECO:0000313" key="21">
    <source>
        <dbReference type="Proteomes" id="UP000592181"/>
    </source>
</evidence>
<feature type="binding site" evidence="19">
    <location>
        <position position="78"/>
    </location>
    <ligand>
        <name>GTP</name>
        <dbReference type="ChEBI" id="CHEBI:37565"/>
    </ligand>
</feature>
<dbReference type="UniPathway" id="UPA00148">
    <property type="reaction ID" value="UER00236"/>
</dbReference>
<dbReference type="InterPro" id="IPR027417">
    <property type="entry name" value="P-loop_NTPase"/>
</dbReference>
<dbReference type="AlphaFoldDB" id="A0A852X813"/>
<dbReference type="GO" id="GO:0009236">
    <property type="term" value="P:cobalamin biosynthetic process"/>
    <property type="evidence" value="ECO:0007669"/>
    <property type="project" value="UniProtKB-UniPathway"/>
</dbReference>
<keyword evidence="13 20" id="KW-0418">Kinase</keyword>
<comment type="caution">
    <text evidence="20">The sequence shown here is derived from an EMBL/GenBank/DDBJ whole genome shotgun (WGS) entry which is preliminary data.</text>
</comment>
<dbReference type="Gene3D" id="3.40.50.300">
    <property type="entry name" value="P-loop containing nucleotide triphosphate hydrolases"/>
    <property type="match status" value="1"/>
</dbReference>
<evidence type="ECO:0000256" key="11">
    <source>
        <dbReference type="ARBA" id="ARBA00022679"/>
    </source>
</evidence>
<name>A0A852X813_9MICO</name>
<keyword evidence="20" id="KW-0548">Nucleotidyltransferase</keyword>
<comment type="pathway">
    <text evidence="6">Cofactor biosynthesis; adenosylcobalamin biosynthesis; adenosylcobalamin from cob(II)yrinate a,c-diamide: step 5/7.</text>
</comment>
<comment type="catalytic activity">
    <reaction evidence="2">
        <text>adenosylcob(III)inamide phosphate + GTP + H(+) = adenosylcob(III)inamide-GDP + diphosphate</text>
        <dbReference type="Rhea" id="RHEA:22712"/>
        <dbReference type="ChEBI" id="CHEBI:15378"/>
        <dbReference type="ChEBI" id="CHEBI:33019"/>
        <dbReference type="ChEBI" id="CHEBI:37565"/>
        <dbReference type="ChEBI" id="CHEBI:58502"/>
        <dbReference type="ChEBI" id="CHEBI:60487"/>
        <dbReference type="EC" id="2.7.7.62"/>
    </reaction>
</comment>
<dbReference type="Pfam" id="PF02283">
    <property type="entry name" value="CobU"/>
    <property type="match status" value="1"/>
</dbReference>
<evidence type="ECO:0000256" key="5">
    <source>
        <dbReference type="ARBA" id="ARBA00004692"/>
    </source>
</evidence>
<evidence type="ECO:0000256" key="16">
    <source>
        <dbReference type="ARBA" id="ARBA00029570"/>
    </source>
</evidence>
<evidence type="ECO:0000256" key="10">
    <source>
        <dbReference type="ARBA" id="ARBA00022573"/>
    </source>
</evidence>
<sequence>MRTLVTGGVRCGKSAHAEELLAGHREVTYLATGPQRDDADWAARVRAHQQRRPGSWRTVETSDAADALRVAEGPVLLDCVGTWLTAQLDELAAWDAPETAWVPELDRRVEDLVAAWSTSDGVAVTNEVGWGVVPEHRSGRIFADRLGLTNQRLAAASDRVVLVVAGQPLVVRDRGRAWQATPPR</sequence>
<dbReference type="CDD" id="cd00544">
    <property type="entry name" value="CobU"/>
    <property type="match status" value="1"/>
</dbReference>
<keyword evidence="15 19" id="KW-0342">GTP-binding</keyword>
<evidence type="ECO:0000256" key="4">
    <source>
        <dbReference type="ARBA" id="ARBA00003889"/>
    </source>
</evidence>
<comment type="catalytic activity">
    <reaction evidence="3">
        <text>adenosylcob(III)inamide + GTP = adenosylcob(III)inamide phosphate + GDP + H(+)</text>
        <dbReference type="Rhea" id="RHEA:15765"/>
        <dbReference type="ChEBI" id="CHEBI:2480"/>
        <dbReference type="ChEBI" id="CHEBI:15378"/>
        <dbReference type="ChEBI" id="CHEBI:37565"/>
        <dbReference type="ChEBI" id="CHEBI:58189"/>
        <dbReference type="ChEBI" id="CHEBI:58502"/>
        <dbReference type="EC" id="2.7.1.156"/>
    </reaction>
</comment>
<dbReference type="EMBL" id="JACBZX010000001">
    <property type="protein sequence ID" value="NYG37620.1"/>
    <property type="molecule type" value="Genomic_DNA"/>
</dbReference>
<evidence type="ECO:0000256" key="8">
    <source>
        <dbReference type="ARBA" id="ARBA00012016"/>
    </source>
</evidence>
<evidence type="ECO:0000256" key="14">
    <source>
        <dbReference type="ARBA" id="ARBA00022840"/>
    </source>
</evidence>
<evidence type="ECO:0000313" key="20">
    <source>
        <dbReference type="EMBL" id="NYG37620.1"/>
    </source>
</evidence>
<evidence type="ECO:0000256" key="17">
    <source>
        <dbReference type="ARBA" id="ARBA00030571"/>
    </source>
</evidence>
<keyword evidence="14" id="KW-0067">ATP-binding</keyword>
<evidence type="ECO:0000256" key="18">
    <source>
        <dbReference type="PIRSR" id="PIRSR006135-1"/>
    </source>
</evidence>
<dbReference type="GO" id="GO:0008820">
    <property type="term" value="F:cobinamide phosphate guanylyltransferase activity"/>
    <property type="evidence" value="ECO:0007669"/>
    <property type="project" value="UniProtKB-EC"/>
</dbReference>
<keyword evidence="11 20" id="KW-0808">Transferase</keyword>
<dbReference type="GO" id="GO:0005524">
    <property type="term" value="F:ATP binding"/>
    <property type="evidence" value="ECO:0007669"/>
    <property type="project" value="UniProtKB-KW"/>
</dbReference>
<proteinExistence type="inferred from homology"/>
<dbReference type="GO" id="GO:0005525">
    <property type="term" value="F:GTP binding"/>
    <property type="evidence" value="ECO:0007669"/>
    <property type="project" value="UniProtKB-KW"/>
</dbReference>
<evidence type="ECO:0000256" key="12">
    <source>
        <dbReference type="ARBA" id="ARBA00022741"/>
    </source>
</evidence>
<feature type="binding site" evidence="19">
    <location>
        <position position="60"/>
    </location>
    <ligand>
        <name>GTP</name>
        <dbReference type="ChEBI" id="CHEBI:37565"/>
    </ligand>
</feature>
<reference evidence="20 21" key="1">
    <citation type="submission" date="2020-07" db="EMBL/GenBank/DDBJ databases">
        <title>Sequencing the genomes of 1000 actinobacteria strains.</title>
        <authorList>
            <person name="Klenk H.-P."/>
        </authorList>
    </citation>
    <scope>NUCLEOTIDE SEQUENCE [LARGE SCALE GENOMIC DNA]</scope>
    <source>
        <strain evidence="20 21">DSM 24723</strain>
    </source>
</reference>
<keyword evidence="12 19" id="KW-0547">Nucleotide-binding</keyword>
<dbReference type="PIRSF" id="PIRSF006135">
    <property type="entry name" value="CobU"/>
    <property type="match status" value="1"/>
</dbReference>
<evidence type="ECO:0000256" key="7">
    <source>
        <dbReference type="ARBA" id="ARBA00007490"/>
    </source>
</evidence>
<dbReference type="Proteomes" id="UP000592181">
    <property type="component" value="Unassembled WGS sequence"/>
</dbReference>